<dbReference type="RefSeq" id="WP_168059098.1">
    <property type="nucleotide sequence ID" value="NZ_VTOW01000001.1"/>
</dbReference>
<dbReference type="InterPro" id="IPR002575">
    <property type="entry name" value="Aminoglycoside_PTrfase"/>
</dbReference>
<gene>
    <name evidence="2" type="ORF">MNODULE_08955</name>
</gene>
<organism evidence="2 3">
    <name type="scientific">Candidatus Manganitrophus noduliformans</name>
    <dbReference type="NCBI Taxonomy" id="2606439"/>
    <lineage>
        <taxon>Bacteria</taxon>
        <taxon>Pseudomonadati</taxon>
        <taxon>Nitrospirota</taxon>
        <taxon>Nitrospiria</taxon>
        <taxon>Candidatus Troglogloeales</taxon>
        <taxon>Candidatus Manganitrophaceae</taxon>
        <taxon>Candidatus Manganitrophus</taxon>
    </lineage>
</organism>
<feature type="domain" description="Aminoglycoside phosphotransferase" evidence="1">
    <location>
        <begin position="214"/>
        <end position="402"/>
    </location>
</feature>
<name>A0A7X6IAV3_9BACT</name>
<dbReference type="Proteomes" id="UP000534783">
    <property type="component" value="Unassembled WGS sequence"/>
</dbReference>
<evidence type="ECO:0000313" key="3">
    <source>
        <dbReference type="Proteomes" id="UP000534783"/>
    </source>
</evidence>
<keyword evidence="3" id="KW-1185">Reference proteome</keyword>
<dbReference type="InterPro" id="IPR011009">
    <property type="entry name" value="Kinase-like_dom_sf"/>
</dbReference>
<keyword evidence="2" id="KW-0808">Transferase</keyword>
<dbReference type="SUPFAM" id="SSF56112">
    <property type="entry name" value="Protein kinase-like (PK-like)"/>
    <property type="match status" value="1"/>
</dbReference>
<dbReference type="GO" id="GO:0016740">
    <property type="term" value="F:transferase activity"/>
    <property type="evidence" value="ECO:0007669"/>
    <property type="project" value="UniProtKB-KW"/>
</dbReference>
<reference evidence="2 3" key="1">
    <citation type="journal article" date="2020" name="Nature">
        <title>Bacterial chemolithoautotrophy via manganese oxidation.</title>
        <authorList>
            <person name="Yu H."/>
            <person name="Leadbetter J.R."/>
        </authorList>
    </citation>
    <scope>NUCLEOTIDE SEQUENCE [LARGE SCALE GENOMIC DNA]</scope>
    <source>
        <strain evidence="2 3">Mn-1</strain>
    </source>
</reference>
<accession>A0A7X6IAV3</accession>
<evidence type="ECO:0000313" key="2">
    <source>
        <dbReference type="EMBL" id="NKE70866.1"/>
    </source>
</evidence>
<evidence type="ECO:0000259" key="1">
    <source>
        <dbReference type="Pfam" id="PF01636"/>
    </source>
</evidence>
<dbReference type="Gene3D" id="3.90.1200.10">
    <property type="match status" value="1"/>
</dbReference>
<proteinExistence type="predicted"/>
<comment type="caution">
    <text evidence="2">The sequence shown here is derived from an EMBL/GenBank/DDBJ whole genome shotgun (WGS) entry which is preliminary data.</text>
</comment>
<dbReference type="AlphaFoldDB" id="A0A7X6IAV3"/>
<dbReference type="Pfam" id="PF01636">
    <property type="entry name" value="APH"/>
    <property type="match status" value="1"/>
</dbReference>
<sequence>MMNSLKPDRHGFEIFLDPGRMKMVFQEQLFESPEGRLAISDCRIGYTRYKTYKKPSAWGHSSLSVCYHLEIHDPSARKNRREILYAKAFLGDRSRIEFQKIKGVSSIPSACEEGILHFSELDMIVWVFPNDPVLLHLPECIHPEAVKRHLPYDRLPSGLNGPADISGLASEVVHYRPEVRCTTRYRLQSGTAADPKEIVVYGKTFNDARGEEIYQRMNALRRSGADNTERFIVAAPLAYCEEIKTVWQSGLDGDPFADVINETNYRSLLERAAGGLACFHKSGLSSNVRITLGDHLEEIKKKIAKLIHAFPGLREWLQSIEHDLAQRIHQLLPVLEGIIHADFTVQQLLVCDGRIAFFDFDEFAIGDPAQDVANFMVDLHFRPFDRSLVEEMKVVFLRAYRRRSDRLLSDDRLHWHLQVQFVTKAYRIYIQQAPGLEKEIEAILSLAQKKITSEKV</sequence>
<protein>
    <submittedName>
        <fullName evidence="2">Aminoglycoside phosphotransferase family protein</fullName>
    </submittedName>
</protein>
<dbReference type="EMBL" id="VTOW01000001">
    <property type="protein sequence ID" value="NKE70866.1"/>
    <property type="molecule type" value="Genomic_DNA"/>
</dbReference>